<dbReference type="Gene3D" id="3.40.50.720">
    <property type="entry name" value="NAD(P)-binding Rossmann-like Domain"/>
    <property type="match status" value="1"/>
</dbReference>
<accession>A0AAD5YAF9</accession>
<dbReference type="EMBL" id="JADGKB010000008">
    <property type="protein sequence ID" value="KAJ3260978.1"/>
    <property type="molecule type" value="Genomic_DNA"/>
</dbReference>
<dbReference type="PANTHER" id="PTHR24320">
    <property type="entry name" value="RETINOL DEHYDROGENASE"/>
    <property type="match status" value="1"/>
</dbReference>
<organism evidence="5 6">
    <name type="scientific">Boothiomyces macroporosus</name>
    <dbReference type="NCBI Taxonomy" id="261099"/>
    <lineage>
        <taxon>Eukaryota</taxon>
        <taxon>Fungi</taxon>
        <taxon>Fungi incertae sedis</taxon>
        <taxon>Chytridiomycota</taxon>
        <taxon>Chytridiomycota incertae sedis</taxon>
        <taxon>Chytridiomycetes</taxon>
        <taxon>Rhizophydiales</taxon>
        <taxon>Terramycetaceae</taxon>
        <taxon>Boothiomyces</taxon>
    </lineage>
</organism>
<sequence length="326" mass="36608">MGGDSIIRQIFTKPKFNADRDIPSLEGKVALITGASGGIGKACALELAKKGCHVFLFGRSAEKTLPVIEEIKTISKNDKVEFLEADLMDLNQVEQAADKFLERGLPLHILINNAGIMHQPYKLTKDNMESQIATNHFAHVVLTNKLLGVIEASAPSRIVNITSILHENPYKHGINYDTWCDEKSYNAEDQYGTSKLLNVHFTKKLQEKLDAKAQAEGKEGKVYVNCVHPGVVKSNLLRNPANYSFFFDLSFKIIGISTEHGAITQLYVATNPSIEAQNIKGKYFTPYHQIEETSAMARDEKLINKSWEWTEAQLIDKFKPDWKWAI</sequence>
<comment type="similarity">
    <text evidence="1 4">Belongs to the short-chain dehydrogenases/reductases (SDR) family.</text>
</comment>
<dbReference type="PRINTS" id="PR00081">
    <property type="entry name" value="GDHRDH"/>
</dbReference>
<evidence type="ECO:0000256" key="3">
    <source>
        <dbReference type="ARBA" id="ARBA00023002"/>
    </source>
</evidence>
<evidence type="ECO:0000313" key="5">
    <source>
        <dbReference type="EMBL" id="KAJ3260978.1"/>
    </source>
</evidence>
<dbReference type="GO" id="GO:0016491">
    <property type="term" value="F:oxidoreductase activity"/>
    <property type="evidence" value="ECO:0007669"/>
    <property type="project" value="UniProtKB-KW"/>
</dbReference>
<dbReference type="InterPro" id="IPR036291">
    <property type="entry name" value="NAD(P)-bd_dom_sf"/>
</dbReference>
<keyword evidence="3" id="KW-0560">Oxidoreductase</keyword>
<evidence type="ECO:0000256" key="1">
    <source>
        <dbReference type="ARBA" id="ARBA00006484"/>
    </source>
</evidence>
<evidence type="ECO:0000313" key="6">
    <source>
        <dbReference type="Proteomes" id="UP001210925"/>
    </source>
</evidence>
<evidence type="ECO:0000256" key="4">
    <source>
        <dbReference type="RuleBase" id="RU000363"/>
    </source>
</evidence>
<keyword evidence="2" id="KW-0521">NADP</keyword>
<keyword evidence="6" id="KW-1185">Reference proteome</keyword>
<evidence type="ECO:0000256" key="2">
    <source>
        <dbReference type="ARBA" id="ARBA00022857"/>
    </source>
</evidence>
<dbReference type="Proteomes" id="UP001210925">
    <property type="component" value="Unassembled WGS sequence"/>
</dbReference>
<name>A0AAD5YAF9_9FUNG</name>
<proteinExistence type="inferred from homology"/>
<reference evidence="5" key="1">
    <citation type="submission" date="2020-05" db="EMBL/GenBank/DDBJ databases">
        <title>Phylogenomic resolution of chytrid fungi.</title>
        <authorList>
            <person name="Stajich J.E."/>
            <person name="Amses K."/>
            <person name="Simmons R."/>
            <person name="Seto K."/>
            <person name="Myers J."/>
            <person name="Bonds A."/>
            <person name="Quandt C.A."/>
            <person name="Barry K."/>
            <person name="Liu P."/>
            <person name="Grigoriev I."/>
            <person name="Longcore J.E."/>
            <person name="James T.Y."/>
        </authorList>
    </citation>
    <scope>NUCLEOTIDE SEQUENCE</scope>
    <source>
        <strain evidence="5">PLAUS21</strain>
    </source>
</reference>
<dbReference type="InterPro" id="IPR002347">
    <property type="entry name" value="SDR_fam"/>
</dbReference>
<dbReference type="CDD" id="cd05327">
    <property type="entry name" value="retinol-DH_like_SDR_c_like"/>
    <property type="match status" value="1"/>
</dbReference>
<protein>
    <recommendedName>
        <fullName evidence="7">NAD(P)-binding protein</fullName>
    </recommendedName>
</protein>
<dbReference type="Pfam" id="PF00106">
    <property type="entry name" value="adh_short"/>
    <property type="match status" value="1"/>
</dbReference>
<evidence type="ECO:0008006" key="7">
    <source>
        <dbReference type="Google" id="ProtNLM"/>
    </source>
</evidence>
<dbReference type="PANTHER" id="PTHR24320:SF282">
    <property type="entry name" value="WW DOMAIN-CONTAINING OXIDOREDUCTASE"/>
    <property type="match status" value="1"/>
</dbReference>
<dbReference type="AlphaFoldDB" id="A0AAD5YAF9"/>
<gene>
    <name evidence="5" type="ORF">HK103_006933</name>
</gene>
<dbReference type="SUPFAM" id="SSF51735">
    <property type="entry name" value="NAD(P)-binding Rossmann-fold domains"/>
    <property type="match status" value="1"/>
</dbReference>
<comment type="caution">
    <text evidence="5">The sequence shown here is derived from an EMBL/GenBank/DDBJ whole genome shotgun (WGS) entry which is preliminary data.</text>
</comment>
<dbReference type="PRINTS" id="PR00080">
    <property type="entry name" value="SDRFAMILY"/>
</dbReference>